<organism evidence="2 3">
    <name type="scientific">Hungatella hathewayi DSM 13479</name>
    <dbReference type="NCBI Taxonomy" id="566550"/>
    <lineage>
        <taxon>Bacteria</taxon>
        <taxon>Bacillati</taxon>
        <taxon>Bacillota</taxon>
        <taxon>Clostridia</taxon>
        <taxon>Lachnospirales</taxon>
        <taxon>Lachnospiraceae</taxon>
        <taxon>Hungatella</taxon>
    </lineage>
</organism>
<dbReference type="EMBL" id="ACIO01000103">
    <property type="protein sequence ID" value="EFD00308.1"/>
    <property type="molecule type" value="Genomic_DNA"/>
</dbReference>
<keyword evidence="1" id="KW-0472">Membrane</keyword>
<protein>
    <submittedName>
        <fullName evidence="2">Uncharacterized protein</fullName>
    </submittedName>
</protein>
<dbReference type="AlphaFoldDB" id="D3ACZ1"/>
<proteinExistence type="predicted"/>
<gene>
    <name evidence="2" type="ORF">CLOSTHATH_01469</name>
</gene>
<feature type="transmembrane region" description="Helical" evidence="1">
    <location>
        <begin position="20"/>
        <end position="42"/>
    </location>
</feature>
<keyword evidence="1" id="KW-1133">Transmembrane helix</keyword>
<evidence type="ECO:0000313" key="3">
    <source>
        <dbReference type="Proteomes" id="UP000004968"/>
    </source>
</evidence>
<accession>D3ACZ1</accession>
<evidence type="ECO:0000256" key="1">
    <source>
        <dbReference type="SAM" id="Phobius"/>
    </source>
</evidence>
<reference evidence="2 3" key="1">
    <citation type="submission" date="2010-01" db="EMBL/GenBank/DDBJ databases">
        <authorList>
            <person name="Weinstock G."/>
            <person name="Sodergren E."/>
            <person name="Clifton S."/>
            <person name="Fulton L."/>
            <person name="Fulton B."/>
            <person name="Courtney L."/>
            <person name="Fronick C."/>
            <person name="Harrison M."/>
            <person name="Strong C."/>
            <person name="Farmer C."/>
            <person name="Delahaunty K."/>
            <person name="Markovic C."/>
            <person name="Hall O."/>
            <person name="Minx P."/>
            <person name="Tomlinson C."/>
            <person name="Mitreva M."/>
            <person name="Nelson J."/>
            <person name="Hou S."/>
            <person name="Wollam A."/>
            <person name="Pepin K.H."/>
            <person name="Johnson M."/>
            <person name="Bhonagiri V."/>
            <person name="Nash W.E."/>
            <person name="Warren W."/>
            <person name="Chinwalla A."/>
            <person name="Mardis E.R."/>
            <person name="Wilson R.K."/>
        </authorList>
    </citation>
    <scope>NUCLEOTIDE SEQUENCE [LARGE SCALE GENOMIC DNA]</scope>
    <source>
        <strain evidence="2 3">DSM 13479</strain>
    </source>
</reference>
<evidence type="ECO:0000313" key="2">
    <source>
        <dbReference type="EMBL" id="EFD00308.1"/>
    </source>
</evidence>
<sequence length="43" mass="5148">MTGRMQQIGQESNDRRLFFLGESLFCDVLIFTYCCFDLYLLLF</sequence>
<comment type="caution">
    <text evidence="2">The sequence shown here is derived from an EMBL/GenBank/DDBJ whole genome shotgun (WGS) entry which is preliminary data.</text>
</comment>
<keyword evidence="1" id="KW-0812">Transmembrane</keyword>
<dbReference type="HOGENOM" id="CLU_3234605_0_0_9"/>
<name>D3ACZ1_9FIRM</name>
<dbReference type="Proteomes" id="UP000004968">
    <property type="component" value="Unassembled WGS sequence"/>
</dbReference>